<proteinExistence type="predicted"/>
<gene>
    <name evidence="2" type="primary">6</name>
    <name evidence="2" type="ORF">SEA_STORMAGEDDON_6</name>
</gene>
<keyword evidence="3" id="KW-1185">Reference proteome</keyword>
<reference evidence="2 3" key="1">
    <citation type="submission" date="2019-10" db="EMBL/GenBank/DDBJ databases">
        <authorList>
            <person name="Garlena R.A."/>
            <person name="Russell D.A."/>
            <person name="Pope W.H."/>
            <person name="Jacobs-Sera D."/>
            <person name="Hatfull G.F."/>
        </authorList>
    </citation>
    <scope>NUCLEOTIDE SEQUENCE [LARGE SCALE GENOMIC DNA]</scope>
</reference>
<evidence type="ECO:0000256" key="1">
    <source>
        <dbReference type="SAM" id="Phobius"/>
    </source>
</evidence>
<dbReference type="KEGG" id="vg:64766715"/>
<feature type="transmembrane region" description="Helical" evidence="1">
    <location>
        <begin position="12"/>
        <end position="33"/>
    </location>
</feature>
<evidence type="ECO:0000313" key="3">
    <source>
        <dbReference type="Proteomes" id="UP000423065"/>
    </source>
</evidence>
<organism evidence="2 3">
    <name type="scientific">Gordonia phage Stormageddon</name>
    <dbReference type="NCBI Taxonomy" id="2656541"/>
    <lineage>
        <taxon>Viruses</taxon>
        <taxon>Duplodnaviria</taxon>
        <taxon>Heunggongvirae</taxon>
        <taxon>Uroviricota</taxon>
        <taxon>Caudoviricetes</taxon>
        <taxon>Stormageddonvirus</taxon>
        <taxon>Stormageddonvirus Stormageddon</taxon>
    </lineage>
</organism>
<dbReference type="EMBL" id="MN586040">
    <property type="protein sequence ID" value="QGJ94869.1"/>
    <property type="molecule type" value="Genomic_DNA"/>
</dbReference>
<name>A0A649VSE1_9CAUD</name>
<sequence>MSNKKNERNQVPPLLVNIMLITVLVLFVANNAARLLVAGYEPSVVVDGMMATVIGLIAMQRKETGGGEE</sequence>
<dbReference type="Proteomes" id="UP000423065">
    <property type="component" value="Segment"/>
</dbReference>
<keyword evidence="1" id="KW-0472">Membrane</keyword>
<evidence type="ECO:0008006" key="4">
    <source>
        <dbReference type="Google" id="ProtNLM"/>
    </source>
</evidence>
<dbReference type="GeneID" id="64766715"/>
<protein>
    <recommendedName>
        <fullName evidence="4">Holin</fullName>
    </recommendedName>
</protein>
<keyword evidence="1" id="KW-0812">Transmembrane</keyword>
<feature type="transmembrane region" description="Helical" evidence="1">
    <location>
        <begin position="39"/>
        <end position="59"/>
    </location>
</feature>
<keyword evidence="1" id="KW-1133">Transmembrane helix</keyword>
<evidence type="ECO:0000313" key="2">
    <source>
        <dbReference type="EMBL" id="QGJ94869.1"/>
    </source>
</evidence>
<dbReference type="RefSeq" id="YP_010059482.1">
    <property type="nucleotide sequence ID" value="NC_054726.1"/>
</dbReference>
<accession>A0A649VSE1</accession>